<dbReference type="GO" id="GO:0044659">
    <property type="term" value="P:viral release from host cell by cytolysis"/>
    <property type="evidence" value="ECO:0007669"/>
    <property type="project" value="InterPro"/>
</dbReference>
<proteinExistence type="predicted"/>
<name>A0A068Z3N6_9GAMM</name>
<sequence length="145" mass="16206">MTRLAAGITLIALCVLAFLVYSNQGLRQERETLRSDNKRLAGQIEWQNKMQIAVASIEENRSRELTNAKNKTDDLQRDVDDGRRRLRLHASCSSAGPSGMADAAAARLTDAAQRDYFTLRTRIETANIQIAGLQDYIRDICLAQP</sequence>
<dbReference type="GeneID" id="93736306"/>
<dbReference type="EMBL" id="CP050855">
    <property type="protein sequence ID" value="QLH62776.1"/>
    <property type="molecule type" value="Genomic_DNA"/>
</dbReference>
<evidence type="ECO:0000313" key="3">
    <source>
        <dbReference type="Proteomes" id="UP000042738"/>
    </source>
</evidence>
<evidence type="ECO:0000313" key="2">
    <source>
        <dbReference type="EMBL" id="QLH62776.1"/>
    </source>
</evidence>
<protein>
    <submittedName>
        <fullName evidence="2">Lysis protein</fullName>
    </submittedName>
</protein>
<dbReference type="InterPro" id="IPR004929">
    <property type="entry name" value="I-spanin"/>
</dbReference>
<dbReference type="STRING" id="138074.SYMBAF_50140"/>
<keyword evidence="1" id="KW-0175">Coiled coil</keyword>
<evidence type="ECO:0000256" key="1">
    <source>
        <dbReference type="SAM" id="Coils"/>
    </source>
</evidence>
<feature type="coiled-coil region" evidence="1">
    <location>
        <begin position="23"/>
        <end position="85"/>
    </location>
</feature>
<dbReference type="Pfam" id="PF03245">
    <property type="entry name" value="Phage_lysis"/>
    <property type="match status" value="1"/>
</dbReference>
<reference evidence="2 3" key="1">
    <citation type="journal article" date="2014" name="Genome Announc.">
        <title>Whole-Genome Sequence of Serratia symbiotica Strain CWBI-2.3T, a Free-Living Symbiont of the Black Bean Aphid Aphis fabae.</title>
        <authorList>
            <person name="Foray V."/>
            <person name="Grigorescu A.S."/>
            <person name="Sabri A."/>
            <person name="Haubruge E."/>
            <person name="Lognay G."/>
            <person name="Francis F."/>
            <person name="Fauconnier M.L."/>
            <person name="Hance T."/>
            <person name="Thonart P."/>
        </authorList>
    </citation>
    <scope>NUCLEOTIDE SEQUENCE [LARGE SCALE GENOMIC DNA]</scope>
    <source>
        <strain evidence="2">CWBI-2.3</strain>
    </source>
</reference>
<gene>
    <name evidence="2" type="ORF">SYMBAF_07225</name>
</gene>
<dbReference type="Proteomes" id="UP000042738">
    <property type="component" value="Chromosome"/>
</dbReference>
<dbReference type="AlphaFoldDB" id="A0A068Z3N6"/>
<accession>A0A068Z3N6</accession>
<dbReference type="RefSeq" id="WP_040265678.1">
    <property type="nucleotide sequence ID" value="NZ_CP050855.1"/>
</dbReference>
<organism evidence="2 3">
    <name type="scientific">Serratia symbiotica</name>
    <dbReference type="NCBI Taxonomy" id="138074"/>
    <lineage>
        <taxon>Bacteria</taxon>
        <taxon>Pseudomonadati</taxon>
        <taxon>Pseudomonadota</taxon>
        <taxon>Gammaproteobacteria</taxon>
        <taxon>Enterobacterales</taxon>
        <taxon>Yersiniaceae</taxon>
        <taxon>Serratia</taxon>
    </lineage>
</organism>